<evidence type="ECO:0000259" key="7">
    <source>
        <dbReference type="PROSITE" id="PS50850"/>
    </source>
</evidence>
<keyword evidence="4 6" id="KW-1133">Transmembrane helix</keyword>
<sequence>LKLGASEGSATLSSGIIFSSVGIATLIAAPIWGKIGGRIGYGKVLLIGLAGGGIGNLLQIAFHDLVSFGVLRFVYGFFFAAVYPAISASIVRATDSGFRGRAFSLNQSATQMGL</sequence>
<reference evidence="8 9" key="1">
    <citation type="submission" date="2021-07" db="EMBL/GenBank/DDBJ databases">
        <title>Paenibacillus radiodurans sp. nov., isolated from the southeastern edge of Tengger Desert.</title>
        <authorList>
            <person name="Zhang G."/>
        </authorList>
    </citation>
    <scope>NUCLEOTIDE SEQUENCE [LARGE SCALE GENOMIC DNA]</scope>
    <source>
        <strain evidence="8 9">CCM 7311</strain>
    </source>
</reference>
<dbReference type="Proteomes" id="UP001519887">
    <property type="component" value="Unassembled WGS sequence"/>
</dbReference>
<keyword evidence="3 6" id="KW-0812">Transmembrane</keyword>
<dbReference type="InterPro" id="IPR036259">
    <property type="entry name" value="MFS_trans_sf"/>
</dbReference>
<dbReference type="EMBL" id="JAHZIK010003719">
    <property type="protein sequence ID" value="MBW7462236.1"/>
    <property type="molecule type" value="Genomic_DNA"/>
</dbReference>
<evidence type="ECO:0000256" key="2">
    <source>
        <dbReference type="ARBA" id="ARBA00022448"/>
    </source>
</evidence>
<dbReference type="Gene3D" id="1.20.1250.20">
    <property type="entry name" value="MFS general substrate transporter like domains"/>
    <property type="match status" value="1"/>
</dbReference>
<feature type="domain" description="Major facilitator superfamily (MFS) profile" evidence="7">
    <location>
        <begin position="1"/>
        <end position="114"/>
    </location>
</feature>
<evidence type="ECO:0000256" key="1">
    <source>
        <dbReference type="ARBA" id="ARBA00004651"/>
    </source>
</evidence>
<comment type="subcellular location">
    <subcellularLocation>
        <location evidence="1">Cell membrane</location>
        <topology evidence="1">Multi-pass membrane protein</topology>
    </subcellularLocation>
</comment>
<keyword evidence="9" id="KW-1185">Reference proteome</keyword>
<accession>A0ABS7CMP8</accession>
<name>A0ABS7CMP8_9BACL</name>
<feature type="non-terminal residue" evidence="8">
    <location>
        <position position="1"/>
    </location>
</feature>
<keyword evidence="5 6" id="KW-0472">Membrane</keyword>
<evidence type="ECO:0000313" key="9">
    <source>
        <dbReference type="Proteomes" id="UP001519887"/>
    </source>
</evidence>
<evidence type="ECO:0000256" key="5">
    <source>
        <dbReference type="ARBA" id="ARBA00023136"/>
    </source>
</evidence>
<feature type="transmembrane region" description="Helical" evidence="6">
    <location>
        <begin position="74"/>
        <end position="91"/>
    </location>
</feature>
<feature type="non-terminal residue" evidence="8">
    <location>
        <position position="114"/>
    </location>
</feature>
<evidence type="ECO:0000256" key="4">
    <source>
        <dbReference type="ARBA" id="ARBA00022989"/>
    </source>
</evidence>
<gene>
    <name evidence="8" type="ORF">K0U00_50115</name>
</gene>
<feature type="transmembrane region" description="Helical" evidence="6">
    <location>
        <begin position="44"/>
        <end position="62"/>
    </location>
</feature>
<organism evidence="8 9">
    <name type="scientific">Paenibacillus sepulcri</name>
    <dbReference type="NCBI Taxonomy" id="359917"/>
    <lineage>
        <taxon>Bacteria</taxon>
        <taxon>Bacillati</taxon>
        <taxon>Bacillota</taxon>
        <taxon>Bacilli</taxon>
        <taxon>Bacillales</taxon>
        <taxon>Paenibacillaceae</taxon>
        <taxon>Paenibacillus</taxon>
    </lineage>
</organism>
<dbReference type="SUPFAM" id="SSF103473">
    <property type="entry name" value="MFS general substrate transporter"/>
    <property type="match status" value="1"/>
</dbReference>
<proteinExistence type="predicted"/>
<protein>
    <submittedName>
        <fullName evidence="8">MFS transporter</fullName>
    </submittedName>
</protein>
<comment type="caution">
    <text evidence="8">The sequence shown here is derived from an EMBL/GenBank/DDBJ whole genome shotgun (WGS) entry which is preliminary data.</text>
</comment>
<dbReference type="InterPro" id="IPR011701">
    <property type="entry name" value="MFS"/>
</dbReference>
<evidence type="ECO:0000256" key="3">
    <source>
        <dbReference type="ARBA" id="ARBA00022692"/>
    </source>
</evidence>
<keyword evidence="2" id="KW-0813">Transport</keyword>
<dbReference type="InterPro" id="IPR020846">
    <property type="entry name" value="MFS_dom"/>
</dbReference>
<evidence type="ECO:0000313" key="8">
    <source>
        <dbReference type="EMBL" id="MBW7462236.1"/>
    </source>
</evidence>
<feature type="transmembrane region" description="Helical" evidence="6">
    <location>
        <begin position="12"/>
        <end position="32"/>
    </location>
</feature>
<dbReference type="Pfam" id="PF07690">
    <property type="entry name" value="MFS_1"/>
    <property type="match status" value="1"/>
</dbReference>
<dbReference type="PROSITE" id="PS50850">
    <property type="entry name" value="MFS"/>
    <property type="match status" value="1"/>
</dbReference>
<evidence type="ECO:0000256" key="6">
    <source>
        <dbReference type="SAM" id="Phobius"/>
    </source>
</evidence>